<dbReference type="GO" id="GO:0003677">
    <property type="term" value="F:DNA binding"/>
    <property type="evidence" value="ECO:0007669"/>
    <property type="project" value="InterPro"/>
</dbReference>
<protein>
    <submittedName>
        <fullName evidence="2">Transposase</fullName>
    </submittedName>
</protein>
<dbReference type="GO" id="GO:0004803">
    <property type="term" value="F:transposase activity"/>
    <property type="evidence" value="ECO:0007669"/>
    <property type="project" value="InterPro"/>
</dbReference>
<evidence type="ECO:0000313" key="2">
    <source>
        <dbReference type="EMBL" id="AFD03243.1"/>
    </source>
</evidence>
<dbReference type="Pfam" id="PF02371">
    <property type="entry name" value="Transposase_20"/>
    <property type="match status" value="1"/>
</dbReference>
<proteinExistence type="predicted"/>
<reference evidence="2" key="1">
    <citation type="submission" date="2011-11" db="EMBL/GenBank/DDBJ databases">
        <title>Construction and analysis of a metagenome of deep-sea sediment.</title>
        <authorList>
            <person name="Huo Y.-Y."/>
            <person name="Cheng H."/>
            <person name="Wu M."/>
        </authorList>
    </citation>
    <scope>NUCLEOTIDE SEQUENCE</scope>
</reference>
<name>H9BWS1_9BACT</name>
<dbReference type="GO" id="GO:0006313">
    <property type="term" value="P:DNA transposition"/>
    <property type="evidence" value="ECO:0007669"/>
    <property type="project" value="InterPro"/>
</dbReference>
<feature type="domain" description="Transposase IS116/IS110/IS902 C-terminal" evidence="1">
    <location>
        <begin position="2"/>
        <end position="40"/>
    </location>
</feature>
<dbReference type="EMBL" id="JQ085819">
    <property type="protein sequence ID" value="AFD03243.1"/>
    <property type="molecule type" value="Genomic_DNA"/>
</dbReference>
<accession>H9BWS1</accession>
<organism evidence="2">
    <name type="scientific">uncultured bacterium W4-39b</name>
    <dbReference type="NCBI Taxonomy" id="1130994"/>
    <lineage>
        <taxon>Bacteria</taxon>
        <taxon>environmental samples</taxon>
    </lineage>
</organism>
<sequence length="42" mass="4650">MMSVPGVGTLVALTYLITIEDPTRFASPRRVAAHLGLVPRRW</sequence>
<evidence type="ECO:0000259" key="1">
    <source>
        <dbReference type="Pfam" id="PF02371"/>
    </source>
</evidence>
<dbReference type="AlphaFoldDB" id="H9BWS1"/>
<dbReference type="InterPro" id="IPR003346">
    <property type="entry name" value="Transposase_20"/>
</dbReference>